<dbReference type="EMBL" id="JANJYI010000004">
    <property type="protein sequence ID" value="KAK2653243.1"/>
    <property type="molecule type" value="Genomic_DNA"/>
</dbReference>
<dbReference type="PANTHER" id="PTHR36616">
    <property type="entry name" value="BNAC07G32700D PROTEIN"/>
    <property type="match status" value="1"/>
</dbReference>
<dbReference type="PANTHER" id="PTHR36616:SF5">
    <property type="entry name" value="DIS3-EXONUCLEASE-LIKE PROTEIN"/>
    <property type="match status" value="1"/>
</dbReference>
<gene>
    <name evidence="2" type="ORF">Ddye_013099</name>
</gene>
<keyword evidence="3" id="KW-1185">Reference proteome</keyword>
<evidence type="ECO:0000256" key="1">
    <source>
        <dbReference type="SAM" id="SignalP"/>
    </source>
</evidence>
<organism evidence="2 3">
    <name type="scientific">Dipteronia dyeriana</name>
    <dbReference type="NCBI Taxonomy" id="168575"/>
    <lineage>
        <taxon>Eukaryota</taxon>
        <taxon>Viridiplantae</taxon>
        <taxon>Streptophyta</taxon>
        <taxon>Embryophyta</taxon>
        <taxon>Tracheophyta</taxon>
        <taxon>Spermatophyta</taxon>
        <taxon>Magnoliopsida</taxon>
        <taxon>eudicotyledons</taxon>
        <taxon>Gunneridae</taxon>
        <taxon>Pentapetalae</taxon>
        <taxon>rosids</taxon>
        <taxon>malvids</taxon>
        <taxon>Sapindales</taxon>
        <taxon>Sapindaceae</taxon>
        <taxon>Hippocastanoideae</taxon>
        <taxon>Acereae</taxon>
        <taxon>Dipteronia</taxon>
    </lineage>
</organism>
<sequence length="160" mass="17568">MLQLFFAVAFSAVPLTLYVPPIRSLNLFVETIEDLFRQTSVYTLRAYPRFRSAFSRIVLSLFRLPRLDNQSSERTIGGTKYKVVAGLFSHAVTDLKMSMGSSQCNRLGVGGIRPKQGMLGGHGLGQHVGCVCWLGWASSVQQQGHLAENKLGTKTTSSVC</sequence>
<protein>
    <submittedName>
        <fullName evidence="2">Uncharacterized protein</fullName>
    </submittedName>
</protein>
<accession>A0AAD9X5X8</accession>
<dbReference type="Proteomes" id="UP001280121">
    <property type="component" value="Unassembled WGS sequence"/>
</dbReference>
<comment type="caution">
    <text evidence="2">The sequence shown here is derived from an EMBL/GenBank/DDBJ whole genome shotgun (WGS) entry which is preliminary data.</text>
</comment>
<evidence type="ECO:0000313" key="3">
    <source>
        <dbReference type="Proteomes" id="UP001280121"/>
    </source>
</evidence>
<feature type="chain" id="PRO_5042085678" evidence="1">
    <location>
        <begin position="19"/>
        <end position="160"/>
    </location>
</feature>
<proteinExistence type="predicted"/>
<evidence type="ECO:0000313" key="2">
    <source>
        <dbReference type="EMBL" id="KAK2653243.1"/>
    </source>
</evidence>
<reference evidence="2" key="1">
    <citation type="journal article" date="2023" name="Plant J.">
        <title>Genome sequences and population genomics provide insights into the demographic history, inbreeding, and mutation load of two 'living fossil' tree species of Dipteronia.</title>
        <authorList>
            <person name="Feng Y."/>
            <person name="Comes H.P."/>
            <person name="Chen J."/>
            <person name="Zhu S."/>
            <person name="Lu R."/>
            <person name="Zhang X."/>
            <person name="Li P."/>
            <person name="Qiu J."/>
            <person name="Olsen K.M."/>
            <person name="Qiu Y."/>
        </authorList>
    </citation>
    <scope>NUCLEOTIDE SEQUENCE</scope>
    <source>
        <strain evidence="2">KIB01</strain>
    </source>
</reference>
<name>A0AAD9X5X8_9ROSI</name>
<keyword evidence="1" id="KW-0732">Signal</keyword>
<feature type="signal peptide" evidence="1">
    <location>
        <begin position="1"/>
        <end position="18"/>
    </location>
</feature>
<dbReference type="AlphaFoldDB" id="A0AAD9X5X8"/>